<evidence type="ECO:0000313" key="10">
    <source>
        <dbReference type="Proteomes" id="UP000589351"/>
    </source>
</evidence>
<keyword evidence="5 7" id="KW-0238">DNA-binding</keyword>
<comment type="subunit">
    <text evidence="7">Homodimer.</text>
</comment>
<feature type="domain" description="CoA-binding" evidence="8">
    <location>
        <begin position="81"/>
        <end position="182"/>
    </location>
</feature>
<dbReference type="InterPro" id="IPR058203">
    <property type="entry name" value="Rex_bacilli-type"/>
</dbReference>
<dbReference type="HAMAP" id="MF_01131">
    <property type="entry name" value="Rex"/>
    <property type="match status" value="1"/>
</dbReference>
<dbReference type="NCBIfam" id="NF003991">
    <property type="entry name" value="PRK05472.1-5"/>
    <property type="match status" value="1"/>
</dbReference>
<dbReference type="Proteomes" id="UP000589351">
    <property type="component" value="Unassembled WGS sequence"/>
</dbReference>
<feature type="DNA-binding region" description="H-T-H motif" evidence="7">
    <location>
        <begin position="17"/>
        <end position="56"/>
    </location>
</feature>
<dbReference type="InterPro" id="IPR022876">
    <property type="entry name" value="Tscrpt_rep_Rex"/>
</dbReference>
<keyword evidence="2 7" id="KW-0678">Repressor</keyword>
<comment type="similarity">
    <text evidence="7">Belongs to the transcriptional regulatory Rex family.</text>
</comment>
<dbReference type="InterPro" id="IPR036388">
    <property type="entry name" value="WH-like_DNA-bd_sf"/>
</dbReference>
<dbReference type="GO" id="GO:0051775">
    <property type="term" value="P:response to redox state"/>
    <property type="evidence" value="ECO:0007669"/>
    <property type="project" value="InterPro"/>
</dbReference>
<comment type="caution">
    <text evidence="9">The sequence shown here is derived from an EMBL/GenBank/DDBJ whole genome shotgun (WGS) entry which is preliminary data.</text>
</comment>
<dbReference type="Gene3D" id="3.40.50.720">
    <property type="entry name" value="NAD(P)-binding Rossmann-like Domain"/>
    <property type="match status" value="1"/>
</dbReference>
<keyword evidence="10" id="KW-1185">Reference proteome</keyword>
<dbReference type="Pfam" id="PF02629">
    <property type="entry name" value="CoA_binding"/>
    <property type="match status" value="1"/>
</dbReference>
<keyword evidence="3 7" id="KW-0805">Transcription regulation</keyword>
<keyword evidence="6 7" id="KW-0804">Transcription</keyword>
<dbReference type="InterPro" id="IPR003781">
    <property type="entry name" value="CoA-bd"/>
</dbReference>
<dbReference type="Gene3D" id="1.10.10.10">
    <property type="entry name" value="Winged helix-like DNA-binding domain superfamily/Winged helix DNA-binding domain"/>
    <property type="match status" value="1"/>
</dbReference>
<dbReference type="SMART" id="SM00881">
    <property type="entry name" value="CoA_binding"/>
    <property type="match status" value="1"/>
</dbReference>
<dbReference type="PANTHER" id="PTHR35786">
    <property type="entry name" value="REDOX-SENSING TRANSCRIPTIONAL REPRESSOR REX"/>
    <property type="match status" value="1"/>
</dbReference>
<dbReference type="GO" id="GO:0045892">
    <property type="term" value="P:negative regulation of DNA-templated transcription"/>
    <property type="evidence" value="ECO:0007669"/>
    <property type="project" value="InterPro"/>
</dbReference>
<sequence length="210" mass="23628">MVNKKKIPNATMKRLPLYYRYFKQEEHNGNDRVSSRQISEALDIDSATIRRDFSYFGELGRKGYGYNVSSLLKFFLEHIQGNDVKNVILAGAGNLGSALLNYKFANIHDKMNVVGAFDNNKALIGKKINGIEIYSVDDLERIIEIENVEVAIMTVPMEAGQETADRLIEAGIKGILNFTPIRLNTTPDVTVHSIDLGVELQALFFQMKIK</sequence>
<evidence type="ECO:0000256" key="2">
    <source>
        <dbReference type="ARBA" id="ARBA00022491"/>
    </source>
</evidence>
<reference evidence="9 10" key="1">
    <citation type="submission" date="2020-07" db="EMBL/GenBank/DDBJ databases">
        <authorList>
            <person name="Criscuolo A."/>
        </authorList>
    </citation>
    <scope>NUCLEOTIDE SEQUENCE [LARGE SCALE GENOMIC DNA]</scope>
    <source>
        <strain evidence="9">CIP111649</strain>
    </source>
</reference>
<organism evidence="9 10">
    <name type="scientific">Jeotgalicoccus meleagridis</name>
    <dbReference type="NCBI Taxonomy" id="2759181"/>
    <lineage>
        <taxon>Bacteria</taxon>
        <taxon>Bacillati</taxon>
        <taxon>Bacillota</taxon>
        <taxon>Bacilli</taxon>
        <taxon>Bacillales</taxon>
        <taxon>Staphylococcaceae</taxon>
        <taxon>Jeotgalicoccus</taxon>
    </lineage>
</organism>
<dbReference type="SUPFAM" id="SSF46785">
    <property type="entry name" value="Winged helix' DNA-binding domain"/>
    <property type="match status" value="1"/>
</dbReference>
<evidence type="ECO:0000256" key="7">
    <source>
        <dbReference type="HAMAP-Rule" id="MF_01131"/>
    </source>
</evidence>
<name>A0A6V7RFC6_9STAP</name>
<evidence type="ECO:0000256" key="3">
    <source>
        <dbReference type="ARBA" id="ARBA00023015"/>
    </source>
</evidence>
<dbReference type="EMBL" id="CAJEWD010000006">
    <property type="protein sequence ID" value="CAD2075864.1"/>
    <property type="molecule type" value="Genomic_DNA"/>
</dbReference>
<dbReference type="InterPro" id="IPR036291">
    <property type="entry name" value="NAD(P)-bd_dom_sf"/>
</dbReference>
<evidence type="ECO:0000259" key="8">
    <source>
        <dbReference type="SMART" id="SM00881"/>
    </source>
</evidence>
<evidence type="ECO:0000256" key="5">
    <source>
        <dbReference type="ARBA" id="ARBA00023125"/>
    </source>
</evidence>
<dbReference type="AlphaFoldDB" id="A0A6V7RFC6"/>
<dbReference type="NCBIfam" id="NF003996">
    <property type="entry name" value="PRK05472.2-5"/>
    <property type="match status" value="1"/>
</dbReference>
<evidence type="ECO:0000313" key="9">
    <source>
        <dbReference type="EMBL" id="CAD2075864.1"/>
    </source>
</evidence>
<comment type="function">
    <text evidence="7">Modulates transcription in response to changes in cellular NADH/NAD(+) redox state.</text>
</comment>
<dbReference type="NCBIfam" id="NF003994">
    <property type="entry name" value="PRK05472.2-3"/>
    <property type="match status" value="1"/>
</dbReference>
<dbReference type="Pfam" id="PF06971">
    <property type="entry name" value="Put_DNA-bind_N"/>
    <property type="match status" value="1"/>
</dbReference>
<dbReference type="SUPFAM" id="SSF51735">
    <property type="entry name" value="NAD(P)-binding Rossmann-fold domains"/>
    <property type="match status" value="1"/>
</dbReference>
<feature type="binding site" evidence="7">
    <location>
        <begin position="91"/>
        <end position="96"/>
    </location>
    <ligand>
        <name>NAD(+)</name>
        <dbReference type="ChEBI" id="CHEBI:57540"/>
    </ligand>
</feature>
<dbReference type="InterPro" id="IPR036390">
    <property type="entry name" value="WH_DNA-bd_sf"/>
</dbReference>
<dbReference type="PANTHER" id="PTHR35786:SF1">
    <property type="entry name" value="REDOX-SENSING TRANSCRIPTIONAL REPRESSOR REX 1"/>
    <property type="match status" value="1"/>
</dbReference>
<proteinExistence type="inferred from homology"/>
<evidence type="ECO:0000256" key="4">
    <source>
        <dbReference type="ARBA" id="ARBA00023027"/>
    </source>
</evidence>
<dbReference type="NCBIfam" id="NF003989">
    <property type="entry name" value="PRK05472.1-3"/>
    <property type="match status" value="1"/>
</dbReference>
<keyword evidence="1 7" id="KW-0963">Cytoplasm</keyword>
<comment type="subcellular location">
    <subcellularLocation>
        <location evidence="7">Cytoplasm</location>
    </subcellularLocation>
</comment>
<evidence type="ECO:0000256" key="1">
    <source>
        <dbReference type="ARBA" id="ARBA00022490"/>
    </source>
</evidence>
<protein>
    <recommendedName>
        <fullName evidence="7">Redox-sensing transcriptional repressor Rex</fullName>
    </recommendedName>
</protein>
<dbReference type="NCBIfam" id="NF003995">
    <property type="entry name" value="PRK05472.2-4"/>
    <property type="match status" value="1"/>
</dbReference>
<dbReference type="GO" id="GO:0003700">
    <property type="term" value="F:DNA-binding transcription factor activity"/>
    <property type="evidence" value="ECO:0007669"/>
    <property type="project" value="UniProtKB-UniRule"/>
</dbReference>
<dbReference type="GO" id="GO:0005737">
    <property type="term" value="C:cytoplasm"/>
    <property type="evidence" value="ECO:0007669"/>
    <property type="project" value="UniProtKB-SubCell"/>
</dbReference>
<accession>A0A6V7RFC6</accession>
<dbReference type="GO" id="GO:0003677">
    <property type="term" value="F:DNA binding"/>
    <property type="evidence" value="ECO:0007669"/>
    <property type="project" value="UniProtKB-UniRule"/>
</dbReference>
<evidence type="ECO:0000256" key="6">
    <source>
        <dbReference type="ARBA" id="ARBA00023163"/>
    </source>
</evidence>
<gene>
    <name evidence="7 9" type="primary">rex</name>
    <name evidence="9" type="ORF">JEODO184_00957</name>
</gene>
<dbReference type="RefSeq" id="WP_185125480.1">
    <property type="nucleotide sequence ID" value="NZ_CAJEWD010000006.1"/>
</dbReference>
<keyword evidence="4 7" id="KW-0520">NAD</keyword>
<dbReference type="InterPro" id="IPR009718">
    <property type="entry name" value="Rex_DNA-bd_C_dom"/>
</dbReference>